<dbReference type="Proteomes" id="UP000076154">
    <property type="component" value="Unassembled WGS sequence"/>
</dbReference>
<comment type="caution">
    <text evidence="1">The sequence shown here is derived from an EMBL/GenBank/DDBJ whole genome shotgun (WGS) entry which is preliminary data.</text>
</comment>
<protein>
    <submittedName>
        <fullName evidence="1">Uncharacterized protein</fullName>
    </submittedName>
</protein>
<evidence type="ECO:0000313" key="2">
    <source>
        <dbReference type="Proteomes" id="UP000076154"/>
    </source>
</evidence>
<name>A0A369JI48_HYPMA</name>
<accession>A0A369JI48</accession>
<evidence type="ECO:0000313" key="1">
    <source>
        <dbReference type="EMBL" id="RDB20247.1"/>
    </source>
</evidence>
<organism evidence="1 2">
    <name type="scientific">Hypsizygus marmoreus</name>
    <name type="common">White beech mushroom</name>
    <name type="synonym">Agaricus marmoreus</name>
    <dbReference type="NCBI Taxonomy" id="39966"/>
    <lineage>
        <taxon>Eukaryota</taxon>
        <taxon>Fungi</taxon>
        <taxon>Dikarya</taxon>
        <taxon>Basidiomycota</taxon>
        <taxon>Agaricomycotina</taxon>
        <taxon>Agaricomycetes</taxon>
        <taxon>Agaricomycetidae</taxon>
        <taxon>Agaricales</taxon>
        <taxon>Tricholomatineae</taxon>
        <taxon>Lyophyllaceae</taxon>
        <taxon>Hypsizygus</taxon>
    </lineage>
</organism>
<dbReference type="AlphaFoldDB" id="A0A369JI48"/>
<keyword evidence="2" id="KW-1185">Reference proteome</keyword>
<gene>
    <name evidence="1" type="ORF">Hypma_012603</name>
</gene>
<dbReference type="InParanoid" id="A0A369JI48"/>
<proteinExistence type="predicted"/>
<sequence>MDKLRTKVIVLKCVRPTRLDRSGFRSRLDSRSTTCRFKTLVEFVCGRDGICGRWIEWWITDSFPLVFPSKRSRCPCDLRPLGIVQDMHETSPYYMDHVQHKTAMSSLSA</sequence>
<reference evidence="1" key="1">
    <citation type="submission" date="2018-04" db="EMBL/GenBank/DDBJ databases">
        <title>Whole genome sequencing of Hypsizygus marmoreus.</title>
        <authorList>
            <person name="Choi I.-G."/>
            <person name="Min B."/>
            <person name="Kim J.-G."/>
            <person name="Kim S."/>
            <person name="Oh Y.-L."/>
            <person name="Kong W.-S."/>
            <person name="Park H."/>
            <person name="Jeong J."/>
            <person name="Song E.-S."/>
        </authorList>
    </citation>
    <scope>NUCLEOTIDE SEQUENCE [LARGE SCALE GENOMIC DNA]</scope>
    <source>
        <strain evidence="1">51987-8</strain>
    </source>
</reference>
<dbReference type="EMBL" id="LUEZ02000069">
    <property type="protein sequence ID" value="RDB20247.1"/>
    <property type="molecule type" value="Genomic_DNA"/>
</dbReference>